<dbReference type="GO" id="GO:0043565">
    <property type="term" value="F:sequence-specific DNA binding"/>
    <property type="evidence" value="ECO:0007669"/>
    <property type="project" value="TreeGrafter"/>
</dbReference>
<feature type="region of interest" description="Disordered" evidence="4">
    <location>
        <begin position="1139"/>
        <end position="1197"/>
    </location>
</feature>
<keyword evidence="6" id="KW-1185">Reference proteome</keyword>
<comment type="caution">
    <text evidence="5">The sequence shown here is derived from an EMBL/GenBank/DDBJ whole genome shotgun (WGS) entry which is preliminary data.</text>
</comment>
<dbReference type="EMBL" id="JAZDUA010000004">
    <property type="protein sequence ID" value="KAK7874198.1"/>
    <property type="molecule type" value="Genomic_DNA"/>
</dbReference>
<feature type="region of interest" description="Disordered" evidence="4">
    <location>
        <begin position="688"/>
        <end position="736"/>
    </location>
</feature>
<evidence type="ECO:0000256" key="2">
    <source>
        <dbReference type="ARBA" id="ARBA00006809"/>
    </source>
</evidence>
<feature type="region of interest" description="Disordered" evidence="4">
    <location>
        <begin position="1235"/>
        <end position="1292"/>
    </location>
</feature>
<evidence type="ECO:0000256" key="3">
    <source>
        <dbReference type="ARBA" id="ARBA00023242"/>
    </source>
</evidence>
<evidence type="ECO:0000256" key="4">
    <source>
        <dbReference type="SAM" id="MobiDB-lite"/>
    </source>
</evidence>
<dbReference type="PANTHER" id="PTHR13213:SF2">
    <property type="entry name" value="MYB-BINDING PROTEIN 1A"/>
    <property type="match status" value="1"/>
</dbReference>
<feature type="compositionally biased region" description="Basic and acidic residues" evidence="4">
    <location>
        <begin position="1139"/>
        <end position="1150"/>
    </location>
</feature>
<reference evidence="5 6" key="1">
    <citation type="submission" date="2024-03" db="EMBL/GenBank/DDBJ databases">
        <title>The genome assembly and annotation of the cricket Gryllus longicercus Weissman &amp; Gray.</title>
        <authorList>
            <person name="Szrajer S."/>
            <person name="Gray D."/>
            <person name="Ylla G."/>
        </authorList>
    </citation>
    <scope>NUCLEOTIDE SEQUENCE [LARGE SCALE GENOMIC DNA]</scope>
    <source>
        <strain evidence="5">DAG 2021-001</strain>
        <tissue evidence="5">Whole body minus gut</tissue>
    </source>
</reference>
<gene>
    <name evidence="5" type="ORF">R5R35_006243</name>
</gene>
<name>A0AAN9ZA61_9ORTH</name>
<feature type="compositionally biased region" description="Basic residues" evidence="4">
    <location>
        <begin position="1270"/>
        <end position="1292"/>
    </location>
</feature>
<dbReference type="InterPro" id="IPR016024">
    <property type="entry name" value="ARM-type_fold"/>
</dbReference>
<dbReference type="InterPro" id="IPR007015">
    <property type="entry name" value="DNA_pol_V/MYBBP1A"/>
</dbReference>
<feature type="compositionally biased region" description="Acidic residues" evidence="4">
    <location>
        <begin position="708"/>
        <end position="730"/>
    </location>
</feature>
<dbReference type="PANTHER" id="PTHR13213">
    <property type="entry name" value="MYB-BINDING PROTEIN 1A FAMILY MEMBER"/>
    <property type="match status" value="1"/>
</dbReference>
<accession>A0AAN9ZA61</accession>
<evidence type="ECO:0000256" key="1">
    <source>
        <dbReference type="ARBA" id="ARBA00004123"/>
    </source>
</evidence>
<dbReference type="SUPFAM" id="SSF48371">
    <property type="entry name" value="ARM repeat"/>
    <property type="match status" value="1"/>
</dbReference>
<feature type="compositionally biased region" description="Basic and acidic residues" evidence="4">
    <location>
        <begin position="1235"/>
        <end position="1246"/>
    </location>
</feature>
<comment type="similarity">
    <text evidence="2">Belongs to the MYBBP1A family.</text>
</comment>
<protein>
    <recommendedName>
        <fullName evidence="7">Myb-binding protein 1A-like protein</fullName>
    </recommendedName>
</protein>
<proteinExistence type="inferred from homology"/>
<dbReference type="Pfam" id="PF04931">
    <property type="entry name" value="DNA_pol_phi"/>
    <property type="match status" value="1"/>
</dbReference>
<keyword evidence="3" id="KW-0539">Nucleus</keyword>
<sequence>MEGVQDGEHMASETISRMKQIVQSSLIDSFSTLESCKEDYRVNAGVTLIHHLQQKQLASENDVPCPEITYSLKKLIRGLATSNPSKRAGYFSVLVEMLKLFSCITLKNVLDILENEMKLSRNTSKKEITEVYQCQTLVQGALIHSDFIFKESESAQTDLLSKLLAVNENKNILFPHACSFLVDYIQKIDAENFQKLLWPLLKPELSKSCEEYSLDHLHLLLVSKAQFPEVINKKFLAQAFGSKDIINKDSVNQISKILLKMPININHPVYEVACHYVCRLNCVVVFWESFVKECEQHPNEQKEEVLLNFLEFLLQEMSDRKQIPELLVHKFMEIVIKIFQMKKSKVKLAQKANKTFAKMSNLLTSSEVPDEVRISFIRRILFYPGNLMFDKLAGTRIVLELSSRMKAEAIEKVAKAFRDVISAHKPKVKKEGETCSWSKQERIYAAQLYTRFLCLPIMEENIKWKLKQLKFLISFGLIASPSREPGDFASTAVSMQVRNCLFRALDQKVSKDTQLVKLLTSVVYHLNDILFVQENPLKLRQPLSDSSIAAWHKMMVVVKEIENTHETQVMVKRSDKRMFLILFLHMGLQLFQNAPLAEEALQELHVCYEKTNSTNLKSEDKKQTNKNSEDNEPYWVEVIVDLLLSLLSHSSHLLRNIVVVIFPYLCSHLTPAAVNQILQVLNPYAGPLSNTDTEGDDSEDEIYKNSSDEESGGEEEEEDDDDDDDDDLDDLGNAPVDTHLKMAVHNALKKAGGGCSGSDEESIDMDQMTKEERNGLDAALSEAFKLLKHNRADQKRSSKKQSKDDETLMHFRVRVVDLLELYLVNQPVLVVVLDIIIPLFELLEFCIKDSHQKPLENRIRHCLKKLSEVKQFSNIDGVSQRFVAAIFRRLLQKGERAAAVYQNMGGPLVQCSMFLAKTSRYVEQEDGDSKHSPILAEFKEALTTFFQQRDSLLPLDVFKSVLSMTWKGSWKLTEEILSYAFNTDIRPFRRHQALQLLVVFFSNCKLITEASQKNLKTLKVMEEKLSENTVHIFETVLKVKKSDSSLEVKEIFIRELLRVLFAVWQAHNKCEKEKTVSAMDWNAVRAVVSRYWKEKSFATDTKIALKKLANVLQISLSKKNVIAEKRKANGELLRLNEDAESNKSDVKENGDFPNNLEGRDEERSSSDTGDRGYESGNDEKDDIEETIKKRKRPKTNSLKGKAILKKYAKEARLTAMSEGLRKKFSFADFDISSYKETEDEKETELNKKKKRPKLNNENYQHNDSSELPKKIKVKRKNTGHTFPKHKKHKVSN</sequence>
<evidence type="ECO:0000313" key="5">
    <source>
        <dbReference type="EMBL" id="KAK7874198.1"/>
    </source>
</evidence>
<dbReference type="Proteomes" id="UP001378592">
    <property type="component" value="Unassembled WGS sequence"/>
</dbReference>
<dbReference type="GO" id="GO:0003714">
    <property type="term" value="F:transcription corepressor activity"/>
    <property type="evidence" value="ECO:0007669"/>
    <property type="project" value="TreeGrafter"/>
</dbReference>
<dbReference type="GO" id="GO:0003723">
    <property type="term" value="F:RNA binding"/>
    <property type="evidence" value="ECO:0007669"/>
    <property type="project" value="TreeGrafter"/>
</dbReference>
<dbReference type="GO" id="GO:0005730">
    <property type="term" value="C:nucleolus"/>
    <property type="evidence" value="ECO:0007669"/>
    <property type="project" value="InterPro"/>
</dbReference>
<comment type="subcellular location">
    <subcellularLocation>
        <location evidence="1">Nucleus</location>
    </subcellularLocation>
</comment>
<feature type="compositionally biased region" description="Basic and acidic residues" evidence="4">
    <location>
        <begin position="1157"/>
        <end position="1173"/>
    </location>
</feature>
<evidence type="ECO:0000313" key="6">
    <source>
        <dbReference type="Proteomes" id="UP001378592"/>
    </source>
</evidence>
<organism evidence="5 6">
    <name type="scientific">Gryllus longicercus</name>
    <dbReference type="NCBI Taxonomy" id="2509291"/>
    <lineage>
        <taxon>Eukaryota</taxon>
        <taxon>Metazoa</taxon>
        <taxon>Ecdysozoa</taxon>
        <taxon>Arthropoda</taxon>
        <taxon>Hexapoda</taxon>
        <taxon>Insecta</taxon>
        <taxon>Pterygota</taxon>
        <taxon>Neoptera</taxon>
        <taxon>Polyneoptera</taxon>
        <taxon>Orthoptera</taxon>
        <taxon>Ensifera</taxon>
        <taxon>Gryllidea</taxon>
        <taxon>Grylloidea</taxon>
        <taxon>Gryllidae</taxon>
        <taxon>Gryllinae</taxon>
        <taxon>Gryllus</taxon>
    </lineage>
</organism>
<evidence type="ECO:0008006" key="7">
    <source>
        <dbReference type="Google" id="ProtNLM"/>
    </source>
</evidence>